<dbReference type="EMBL" id="JAEHOC010000007">
    <property type="protein sequence ID" value="KAG2439953.1"/>
    <property type="molecule type" value="Genomic_DNA"/>
</dbReference>
<accession>A0A835TB81</accession>
<feature type="compositionally biased region" description="Basic and acidic residues" evidence="1">
    <location>
        <begin position="52"/>
        <end position="68"/>
    </location>
</feature>
<feature type="region of interest" description="Disordered" evidence="1">
    <location>
        <begin position="20"/>
        <end position="95"/>
    </location>
</feature>
<protein>
    <submittedName>
        <fullName evidence="2">Uncharacterized protein</fullName>
    </submittedName>
</protein>
<name>A0A835TB81_CHLIN</name>
<sequence length="95" mass="10555">MLARPTLTLQSSRCCTARQAPQRVMLVRASPESSAPKDADKHQATSSSQNTKKGDVHHGDNKKTDNHKGAWNPPFKSLEPHEPLPVEDRKTNIDM</sequence>
<evidence type="ECO:0000256" key="1">
    <source>
        <dbReference type="SAM" id="MobiDB-lite"/>
    </source>
</evidence>
<keyword evidence="3" id="KW-1185">Reference proteome</keyword>
<proteinExistence type="predicted"/>
<dbReference type="OrthoDB" id="530888at2759"/>
<evidence type="ECO:0000313" key="3">
    <source>
        <dbReference type="Proteomes" id="UP000650467"/>
    </source>
</evidence>
<comment type="caution">
    <text evidence="2">The sequence shown here is derived from an EMBL/GenBank/DDBJ whole genome shotgun (WGS) entry which is preliminary data.</text>
</comment>
<dbReference type="AlphaFoldDB" id="A0A835TB81"/>
<organism evidence="2 3">
    <name type="scientific">Chlamydomonas incerta</name>
    <dbReference type="NCBI Taxonomy" id="51695"/>
    <lineage>
        <taxon>Eukaryota</taxon>
        <taxon>Viridiplantae</taxon>
        <taxon>Chlorophyta</taxon>
        <taxon>core chlorophytes</taxon>
        <taxon>Chlorophyceae</taxon>
        <taxon>CS clade</taxon>
        <taxon>Chlamydomonadales</taxon>
        <taxon>Chlamydomonadaceae</taxon>
        <taxon>Chlamydomonas</taxon>
    </lineage>
</organism>
<reference evidence="2" key="1">
    <citation type="journal article" date="2020" name="bioRxiv">
        <title>Comparative genomics of Chlamydomonas.</title>
        <authorList>
            <person name="Craig R.J."/>
            <person name="Hasan A.R."/>
            <person name="Ness R.W."/>
            <person name="Keightley P.D."/>
        </authorList>
    </citation>
    <scope>NUCLEOTIDE SEQUENCE</scope>
    <source>
        <strain evidence="2">SAG 7.73</strain>
    </source>
</reference>
<feature type="compositionally biased region" description="Basic and acidic residues" evidence="1">
    <location>
        <begin position="78"/>
        <end position="95"/>
    </location>
</feature>
<dbReference type="Proteomes" id="UP000650467">
    <property type="component" value="Unassembled WGS sequence"/>
</dbReference>
<evidence type="ECO:0000313" key="2">
    <source>
        <dbReference type="EMBL" id="KAG2439953.1"/>
    </source>
</evidence>
<gene>
    <name evidence="2" type="ORF">HXX76_004072</name>
</gene>